<evidence type="ECO:0000256" key="5">
    <source>
        <dbReference type="SAM" id="Phobius"/>
    </source>
</evidence>
<dbReference type="VEuPathDB" id="FungiDB:AN3979"/>
<name>C8V5W6_EMENI</name>
<sequence length="145" mass="16285">MSSIIIPSLLRPILALNGWTLIMEIWMYATRVPAISRMRTPIDSTTTREEMNRNIPASVRWKADNFNNLLEQPTQFYAVTLALAIAHRGVDDPTDLKLAWLYVGLRVLHSLVHVTVNRIPVRFAIFAASSAVLGVLTARGLMLVF</sequence>
<dbReference type="eggNOG" id="ENOG502SNUD">
    <property type="taxonomic scope" value="Eukaryota"/>
</dbReference>
<dbReference type="InterPro" id="IPR023352">
    <property type="entry name" value="MAPEG-like_dom_sf"/>
</dbReference>
<gene>
    <name evidence="6" type="ORF">ANIA_03979</name>
</gene>
<dbReference type="InterPro" id="IPR001129">
    <property type="entry name" value="Membr-assoc_MAPEG"/>
</dbReference>
<keyword evidence="7" id="KW-1185">Reference proteome</keyword>
<dbReference type="KEGG" id="ani:ANIA_03979"/>
<dbReference type="EMBL" id="BN001302">
    <property type="protein sequence ID" value="CBF74960.1"/>
    <property type="molecule type" value="Genomic_DNA"/>
</dbReference>
<dbReference type="OMA" id="WTFAMEA"/>
<evidence type="ECO:0000313" key="6">
    <source>
        <dbReference type="EMBL" id="CBF74960.1"/>
    </source>
</evidence>
<evidence type="ECO:0000256" key="2">
    <source>
        <dbReference type="ARBA" id="ARBA00022692"/>
    </source>
</evidence>
<evidence type="ECO:0000256" key="3">
    <source>
        <dbReference type="ARBA" id="ARBA00022989"/>
    </source>
</evidence>
<dbReference type="Pfam" id="PF01124">
    <property type="entry name" value="MAPEG"/>
    <property type="match status" value="1"/>
</dbReference>
<dbReference type="HOGENOM" id="CLU_129387_0_0_1"/>
<feature type="transmembrane region" description="Helical" evidence="5">
    <location>
        <begin position="123"/>
        <end position="144"/>
    </location>
</feature>
<dbReference type="Proteomes" id="UP000000560">
    <property type="component" value="Chromosome II"/>
</dbReference>
<comment type="subcellular location">
    <subcellularLocation>
        <location evidence="1">Membrane</location>
    </subcellularLocation>
</comment>
<evidence type="ECO:0000313" key="7">
    <source>
        <dbReference type="Proteomes" id="UP000000560"/>
    </source>
</evidence>
<feature type="transmembrane region" description="Helical" evidence="5">
    <location>
        <begin position="12"/>
        <end position="29"/>
    </location>
</feature>
<dbReference type="Gene3D" id="1.20.120.550">
    <property type="entry name" value="Membrane associated eicosanoid/glutathione metabolism-like domain"/>
    <property type="match status" value="1"/>
</dbReference>
<organism evidence="6 7">
    <name type="scientific">Emericella nidulans (strain FGSC A4 / ATCC 38163 / CBS 112.46 / NRRL 194 / M139)</name>
    <name type="common">Aspergillus nidulans</name>
    <dbReference type="NCBI Taxonomy" id="227321"/>
    <lineage>
        <taxon>Eukaryota</taxon>
        <taxon>Fungi</taxon>
        <taxon>Dikarya</taxon>
        <taxon>Ascomycota</taxon>
        <taxon>Pezizomycotina</taxon>
        <taxon>Eurotiomycetes</taxon>
        <taxon>Eurotiomycetidae</taxon>
        <taxon>Eurotiales</taxon>
        <taxon>Aspergillaceae</taxon>
        <taxon>Aspergillus</taxon>
        <taxon>Aspergillus subgen. Nidulantes</taxon>
    </lineage>
</organism>
<evidence type="ECO:0000256" key="4">
    <source>
        <dbReference type="ARBA" id="ARBA00023136"/>
    </source>
</evidence>
<keyword evidence="2 5" id="KW-0812">Transmembrane</keyword>
<accession>C8V5W6</accession>
<keyword evidence="3 5" id="KW-1133">Transmembrane helix</keyword>
<dbReference type="RefSeq" id="XP_050467388.1">
    <property type="nucleotide sequence ID" value="XM_050611352.1"/>
</dbReference>
<dbReference type="OrthoDB" id="4456959at2759"/>
<dbReference type="AlphaFoldDB" id="C8V5W6"/>
<proteinExistence type="predicted"/>
<reference evidence="7" key="1">
    <citation type="journal article" date="2005" name="Nature">
        <title>Sequencing of Aspergillus nidulans and comparative analysis with A. fumigatus and A. oryzae.</title>
        <authorList>
            <person name="Galagan J.E."/>
            <person name="Calvo S.E."/>
            <person name="Cuomo C."/>
            <person name="Ma L.J."/>
            <person name="Wortman J.R."/>
            <person name="Batzoglou S."/>
            <person name="Lee S.I."/>
            <person name="Basturkmen M."/>
            <person name="Spevak C.C."/>
            <person name="Clutterbuck J."/>
            <person name="Kapitonov V."/>
            <person name="Jurka J."/>
            <person name="Scazzocchio C."/>
            <person name="Farman M."/>
            <person name="Butler J."/>
            <person name="Purcell S."/>
            <person name="Harris S."/>
            <person name="Braus G.H."/>
            <person name="Draht O."/>
            <person name="Busch S."/>
            <person name="D'Enfert C."/>
            <person name="Bouchier C."/>
            <person name="Goldman G.H."/>
            <person name="Bell-Pedersen D."/>
            <person name="Griffiths-Jones S."/>
            <person name="Doonan J.H."/>
            <person name="Yu J."/>
            <person name="Vienken K."/>
            <person name="Pain A."/>
            <person name="Freitag M."/>
            <person name="Selker E.U."/>
            <person name="Archer D.B."/>
            <person name="Penalva M.A."/>
            <person name="Oakley B.R."/>
            <person name="Momany M."/>
            <person name="Tanaka T."/>
            <person name="Kumagai T."/>
            <person name="Asai K."/>
            <person name="Machida M."/>
            <person name="Nierman W.C."/>
            <person name="Denning D.W."/>
            <person name="Caddick M."/>
            <person name="Hynes M."/>
            <person name="Paoletti M."/>
            <person name="Fischer R."/>
            <person name="Miller B."/>
            <person name="Dyer P."/>
            <person name="Sachs M.S."/>
            <person name="Osmani S.A."/>
            <person name="Birren B.W."/>
        </authorList>
    </citation>
    <scope>NUCLEOTIDE SEQUENCE [LARGE SCALE GENOMIC DNA]</scope>
    <source>
        <strain evidence="7">FGSC A4 / ATCC 38163 / CBS 112.46 / NRRL 194 / M139</strain>
    </source>
</reference>
<protein>
    <recommendedName>
        <fullName evidence="8">MAPEG family protein</fullName>
    </recommendedName>
</protein>
<dbReference type="SUPFAM" id="SSF161084">
    <property type="entry name" value="MAPEG domain-like"/>
    <property type="match status" value="1"/>
</dbReference>
<dbReference type="InParanoid" id="C8V5W6"/>
<keyword evidence="4 5" id="KW-0472">Membrane</keyword>
<reference evidence="7" key="2">
    <citation type="journal article" date="2009" name="Fungal Genet. Biol.">
        <title>The 2008 update of the Aspergillus nidulans genome annotation: a community effort.</title>
        <authorList>
            <person name="Wortman J.R."/>
            <person name="Gilsenan J.M."/>
            <person name="Joardar V."/>
            <person name="Deegan J."/>
            <person name="Clutterbuck J."/>
            <person name="Andersen M.R."/>
            <person name="Archer D."/>
            <person name="Bencina M."/>
            <person name="Braus G."/>
            <person name="Coutinho P."/>
            <person name="von Dohren H."/>
            <person name="Doonan J."/>
            <person name="Driessen A.J."/>
            <person name="Durek P."/>
            <person name="Espeso E."/>
            <person name="Fekete E."/>
            <person name="Flipphi M."/>
            <person name="Estrada C.G."/>
            <person name="Geysens S."/>
            <person name="Goldman G."/>
            <person name="de Groot P.W."/>
            <person name="Hansen K."/>
            <person name="Harris S.D."/>
            <person name="Heinekamp T."/>
            <person name="Helmstaedt K."/>
            <person name="Henrissat B."/>
            <person name="Hofmann G."/>
            <person name="Homan T."/>
            <person name="Horio T."/>
            <person name="Horiuchi H."/>
            <person name="James S."/>
            <person name="Jones M."/>
            <person name="Karaffa L."/>
            <person name="Karanyi Z."/>
            <person name="Kato M."/>
            <person name="Keller N."/>
            <person name="Kelly D.E."/>
            <person name="Kiel J.A."/>
            <person name="Kim J.M."/>
            <person name="van der Klei I.J."/>
            <person name="Klis F.M."/>
            <person name="Kovalchuk A."/>
            <person name="Krasevec N."/>
            <person name="Kubicek C.P."/>
            <person name="Liu B."/>
            <person name="Maccabe A."/>
            <person name="Meyer V."/>
            <person name="Mirabito P."/>
            <person name="Miskei M."/>
            <person name="Mos M."/>
            <person name="Mullins J."/>
            <person name="Nelson D.R."/>
            <person name="Nielsen J."/>
            <person name="Oakley B.R."/>
            <person name="Osmani S.A."/>
            <person name="Pakula T."/>
            <person name="Paszewski A."/>
            <person name="Paulsen I."/>
            <person name="Pilsyk S."/>
            <person name="Pocsi I."/>
            <person name="Punt P.J."/>
            <person name="Ram A.F."/>
            <person name="Ren Q."/>
            <person name="Robellet X."/>
            <person name="Robson G."/>
            <person name="Seiboth B."/>
            <person name="van Solingen P."/>
            <person name="Specht T."/>
            <person name="Sun J."/>
            <person name="Taheri-Talesh N."/>
            <person name="Takeshita N."/>
            <person name="Ussery D."/>
            <person name="vanKuyk P.A."/>
            <person name="Visser H."/>
            <person name="van de Vondervoort P.J."/>
            <person name="de Vries R.P."/>
            <person name="Walton J."/>
            <person name="Xiang X."/>
            <person name="Xiong Y."/>
            <person name="Zeng A.P."/>
            <person name="Brandt B.W."/>
            <person name="Cornell M.J."/>
            <person name="van den Hondel C.A."/>
            <person name="Visser J."/>
            <person name="Oliver S.G."/>
            <person name="Turner G."/>
        </authorList>
    </citation>
    <scope>GENOME REANNOTATION</scope>
    <source>
        <strain evidence="7">FGSC A4 / ATCC 38163 / CBS 112.46 / NRRL 194 / M139</strain>
    </source>
</reference>
<dbReference type="GeneID" id="2873401"/>
<evidence type="ECO:0008006" key="8">
    <source>
        <dbReference type="Google" id="ProtNLM"/>
    </source>
</evidence>
<dbReference type="GO" id="GO:0016020">
    <property type="term" value="C:membrane"/>
    <property type="evidence" value="ECO:0007669"/>
    <property type="project" value="UniProtKB-SubCell"/>
</dbReference>
<evidence type="ECO:0000256" key="1">
    <source>
        <dbReference type="ARBA" id="ARBA00004370"/>
    </source>
</evidence>